<evidence type="ECO:0000256" key="1">
    <source>
        <dbReference type="ARBA" id="ARBA00022527"/>
    </source>
</evidence>
<dbReference type="PANTHER" id="PTHR35526">
    <property type="entry name" value="ANTI-SIGMA-F FACTOR RSBW-RELATED"/>
    <property type="match status" value="1"/>
</dbReference>
<protein>
    <submittedName>
        <fullName evidence="3">ATP-binding protein</fullName>
    </submittedName>
</protein>
<comment type="caution">
    <text evidence="3">The sequence shown here is derived from an EMBL/GenBank/DDBJ whole genome shotgun (WGS) entry which is preliminary data.</text>
</comment>
<sequence>MSTLGDESAPPRTAAQARAHVRALLTAHERATGVLVAARAHADALLVISELVTNALRHGGGMTAFSARVTDDALLEVVVTDGSPNRPAISAQAALLSGGGGLGWPLICRLATRVTLTATAQGGKDIRVLLPLE</sequence>
<feature type="domain" description="Histidine kinase/HSP90-like ATPase" evidence="2">
    <location>
        <begin position="13"/>
        <end position="127"/>
    </location>
</feature>
<proteinExistence type="predicted"/>
<dbReference type="InterPro" id="IPR036890">
    <property type="entry name" value="HATPase_C_sf"/>
</dbReference>
<evidence type="ECO:0000313" key="4">
    <source>
        <dbReference type="Proteomes" id="UP001198565"/>
    </source>
</evidence>
<keyword evidence="1" id="KW-0723">Serine/threonine-protein kinase</keyword>
<keyword evidence="3" id="KW-0547">Nucleotide-binding</keyword>
<dbReference type="Pfam" id="PF13581">
    <property type="entry name" value="HATPase_c_2"/>
    <property type="match status" value="1"/>
</dbReference>
<keyword evidence="4" id="KW-1185">Reference proteome</keyword>
<organism evidence="3 4">
    <name type="scientific">Streptantibioticus parmotrematis</name>
    <dbReference type="NCBI Taxonomy" id="2873249"/>
    <lineage>
        <taxon>Bacteria</taxon>
        <taxon>Bacillati</taxon>
        <taxon>Actinomycetota</taxon>
        <taxon>Actinomycetes</taxon>
        <taxon>Kitasatosporales</taxon>
        <taxon>Streptomycetaceae</taxon>
        <taxon>Streptantibioticus</taxon>
    </lineage>
</organism>
<dbReference type="SUPFAM" id="SSF55874">
    <property type="entry name" value="ATPase domain of HSP90 chaperone/DNA topoisomerase II/histidine kinase"/>
    <property type="match status" value="1"/>
</dbReference>
<dbReference type="Proteomes" id="UP001198565">
    <property type="component" value="Unassembled WGS sequence"/>
</dbReference>
<keyword evidence="1" id="KW-0808">Transferase</keyword>
<reference evidence="3 4" key="1">
    <citation type="submission" date="2021-08" db="EMBL/GenBank/DDBJ databases">
        <title>Streptomyces sp. PTM05 isolated from lichen.</title>
        <authorList>
            <person name="Somphong A."/>
            <person name="Phongsopitanun W."/>
            <person name="Tanasupawat S."/>
        </authorList>
    </citation>
    <scope>NUCLEOTIDE SEQUENCE [LARGE SCALE GENOMIC DNA]</scope>
    <source>
        <strain evidence="3 4">Ptm05</strain>
    </source>
</reference>
<dbReference type="InterPro" id="IPR050267">
    <property type="entry name" value="Anti-sigma-factor_SerPK"/>
</dbReference>
<dbReference type="PANTHER" id="PTHR35526:SF3">
    <property type="entry name" value="ANTI-SIGMA-F FACTOR RSBW"/>
    <property type="match status" value="1"/>
</dbReference>
<dbReference type="EMBL" id="JAINVZ010000005">
    <property type="protein sequence ID" value="MBY8885394.1"/>
    <property type="molecule type" value="Genomic_DNA"/>
</dbReference>
<keyword evidence="3" id="KW-0067">ATP-binding</keyword>
<keyword evidence="1" id="KW-0418">Kinase</keyword>
<dbReference type="InterPro" id="IPR003594">
    <property type="entry name" value="HATPase_dom"/>
</dbReference>
<evidence type="ECO:0000313" key="3">
    <source>
        <dbReference type="EMBL" id="MBY8885394.1"/>
    </source>
</evidence>
<gene>
    <name evidence="3" type="ORF">K7472_11100</name>
</gene>
<dbReference type="GO" id="GO:0005524">
    <property type="term" value="F:ATP binding"/>
    <property type="evidence" value="ECO:0007669"/>
    <property type="project" value="UniProtKB-KW"/>
</dbReference>
<evidence type="ECO:0000259" key="2">
    <source>
        <dbReference type="Pfam" id="PF13581"/>
    </source>
</evidence>
<name>A0ABS7QRT6_9ACTN</name>
<accession>A0ABS7QRT6</accession>
<dbReference type="Gene3D" id="3.30.565.10">
    <property type="entry name" value="Histidine kinase-like ATPase, C-terminal domain"/>
    <property type="match status" value="1"/>
</dbReference>